<evidence type="ECO:0000256" key="1">
    <source>
        <dbReference type="ARBA" id="ARBA00022801"/>
    </source>
</evidence>
<dbReference type="EMBL" id="JACMSC010000001">
    <property type="protein sequence ID" value="KAG6537235.1"/>
    <property type="molecule type" value="Genomic_DNA"/>
</dbReference>
<evidence type="ECO:0000313" key="4">
    <source>
        <dbReference type="EMBL" id="KAG6537235.1"/>
    </source>
</evidence>
<dbReference type="InterPro" id="IPR036526">
    <property type="entry name" value="C-N_Hydrolase_sf"/>
</dbReference>
<dbReference type="PANTHER" id="PTHR23088:SF27">
    <property type="entry name" value="DEAMINATED GLUTATHIONE AMIDASE"/>
    <property type="match status" value="1"/>
</dbReference>
<feature type="region of interest" description="Disordered" evidence="2">
    <location>
        <begin position="316"/>
        <end position="342"/>
    </location>
</feature>
<feature type="compositionally biased region" description="Low complexity" evidence="2">
    <location>
        <begin position="571"/>
        <end position="583"/>
    </location>
</feature>
<feature type="compositionally biased region" description="Polar residues" evidence="2">
    <location>
        <begin position="622"/>
        <end position="646"/>
    </location>
</feature>
<dbReference type="AlphaFoldDB" id="A0A8J5IBB9"/>
<evidence type="ECO:0000313" key="5">
    <source>
        <dbReference type="Proteomes" id="UP000734854"/>
    </source>
</evidence>
<name>A0A8J5IBB9_ZINOF</name>
<dbReference type="PROSITE" id="PS50263">
    <property type="entry name" value="CN_HYDROLASE"/>
    <property type="match status" value="1"/>
</dbReference>
<dbReference type="Pfam" id="PF00795">
    <property type="entry name" value="CN_hydrolase"/>
    <property type="match status" value="1"/>
</dbReference>
<reference evidence="4 5" key="1">
    <citation type="submission" date="2020-08" db="EMBL/GenBank/DDBJ databases">
        <title>Plant Genome Project.</title>
        <authorList>
            <person name="Zhang R.-G."/>
        </authorList>
    </citation>
    <scope>NUCLEOTIDE SEQUENCE [LARGE SCALE GENOMIC DNA]</scope>
    <source>
        <tissue evidence="4">Rhizome</tissue>
    </source>
</reference>
<feature type="compositionally biased region" description="Polar residues" evidence="2">
    <location>
        <begin position="822"/>
        <end position="834"/>
    </location>
</feature>
<proteinExistence type="predicted"/>
<feature type="compositionally biased region" description="Polar residues" evidence="2">
    <location>
        <begin position="780"/>
        <end position="804"/>
    </location>
</feature>
<dbReference type="PANTHER" id="PTHR23088">
    <property type="entry name" value="NITRILASE-RELATED"/>
    <property type="match status" value="1"/>
</dbReference>
<feature type="region of interest" description="Disordered" evidence="2">
    <location>
        <begin position="563"/>
        <end position="646"/>
    </location>
</feature>
<accession>A0A8J5IBB9</accession>
<dbReference type="Gene3D" id="3.60.110.10">
    <property type="entry name" value="Carbon-nitrogen hydrolase"/>
    <property type="match status" value="1"/>
</dbReference>
<feature type="domain" description="CN hydrolase" evidence="3">
    <location>
        <begin position="39"/>
        <end position="302"/>
    </location>
</feature>
<evidence type="ECO:0000256" key="2">
    <source>
        <dbReference type="SAM" id="MobiDB-lite"/>
    </source>
</evidence>
<feature type="region of interest" description="Disordered" evidence="2">
    <location>
        <begin position="727"/>
        <end position="857"/>
    </location>
</feature>
<dbReference type="GO" id="GO:0016811">
    <property type="term" value="F:hydrolase activity, acting on carbon-nitrogen (but not peptide) bonds, in linear amides"/>
    <property type="evidence" value="ECO:0007669"/>
    <property type="project" value="InterPro"/>
</dbReference>
<sequence length="857" mass="92390">MAFSLRFVPRNLARFPVLRAASAVRIPVSARCSMAAHPLRVGVAQMTSTNDLESNYNTCSRLVKEAAAAGVTLLCLPESFSFIAAKEGESLKIAEPLEGPIMQRYCSLARNSNIWLSLGGFQEKGPDDSHHYNTHVLVDCPSFQFNDENQQSKFDVDVPGSMVYKESNITAPGDSIVTAESPVGLLGLTVCYDLRFPELYQQLRFQHQSQILLVPSAFTKVTGEAHWEILLRARAIETQCYVRNICEIILPKHLIIAAAQAGRHNEKRESYGDSLIIDPWGTVVARLSDRLATGIAVADIDLAKIDSVRNRMPISSVARKRKKGKQTEKSPQLPMSSKKNKSMFSKPYLAKSLDWDRDFLTSEGVLDYDELASLNSTFSKIEASSLSVIPESKISTETNSTLCDDDSSALENLEFHLFEKKSASIKTLGTRVRTSGSEKLNKNIPRKGRTRSLELPTKVEVSQYKNKSLVVPGQYGTINHRLQNTSRWVTAVAKAGYEGLAGGKTVSKPTSALPKSNLLTVPAAKTICAPGSIQIGTRESKEKSGDVAVQKVVAFKRFNKGSSGSVLKPQASKATSNSTSGSSRWTHNSPPENTRMRCTSQTTSHSSSGSMANKASSSKSNTNQAFSKSSTARTVHTSANNSSTARGLSVELSLPATPSSSCHNVGSVSSSSTICPVKSVMNGDEASSSTSSLVAVDANKIHKTNSKSSFDPVNSEDDSCISHISKNSINNHAMPTSRKGNNSKNSPGNRTGAKLGKPSGPIVPHSKLANSDLKKPANRNVGTLPQTSPQPKLLKATSQTNKSDAANKAKPTMPQHARPATRNKTMNGHLRTTASSRSSSMESLPFVQFEPSGSNGS</sequence>
<evidence type="ECO:0000259" key="3">
    <source>
        <dbReference type="PROSITE" id="PS50263"/>
    </source>
</evidence>
<keyword evidence="1" id="KW-0378">Hydrolase</keyword>
<dbReference type="InterPro" id="IPR045254">
    <property type="entry name" value="Nit1/2_C-N_Hydrolase"/>
</dbReference>
<protein>
    <recommendedName>
        <fullName evidence="3">CN hydrolase domain-containing protein</fullName>
    </recommendedName>
</protein>
<dbReference type="Proteomes" id="UP000734854">
    <property type="component" value="Unassembled WGS sequence"/>
</dbReference>
<organism evidence="4 5">
    <name type="scientific">Zingiber officinale</name>
    <name type="common">Ginger</name>
    <name type="synonym">Amomum zingiber</name>
    <dbReference type="NCBI Taxonomy" id="94328"/>
    <lineage>
        <taxon>Eukaryota</taxon>
        <taxon>Viridiplantae</taxon>
        <taxon>Streptophyta</taxon>
        <taxon>Embryophyta</taxon>
        <taxon>Tracheophyta</taxon>
        <taxon>Spermatophyta</taxon>
        <taxon>Magnoliopsida</taxon>
        <taxon>Liliopsida</taxon>
        <taxon>Zingiberales</taxon>
        <taxon>Zingiberaceae</taxon>
        <taxon>Zingiber</taxon>
    </lineage>
</organism>
<keyword evidence="5" id="KW-1185">Reference proteome</keyword>
<comment type="caution">
    <text evidence="4">The sequence shown here is derived from an EMBL/GenBank/DDBJ whole genome shotgun (WGS) entry which is preliminary data.</text>
</comment>
<feature type="compositionally biased region" description="Polar residues" evidence="2">
    <location>
        <begin position="584"/>
        <end position="598"/>
    </location>
</feature>
<gene>
    <name evidence="4" type="ORF">ZIOFF_002321</name>
</gene>
<feature type="compositionally biased region" description="Polar residues" evidence="2">
    <location>
        <begin position="727"/>
        <end position="749"/>
    </location>
</feature>
<feature type="compositionally biased region" description="Low complexity" evidence="2">
    <location>
        <begin position="599"/>
        <end position="621"/>
    </location>
</feature>
<dbReference type="InterPro" id="IPR003010">
    <property type="entry name" value="C-N_Hydrolase"/>
</dbReference>
<dbReference type="CDD" id="cd07572">
    <property type="entry name" value="nit"/>
    <property type="match status" value="1"/>
</dbReference>
<dbReference type="SUPFAM" id="SSF56317">
    <property type="entry name" value="Carbon-nitrogen hydrolase"/>
    <property type="match status" value="1"/>
</dbReference>